<reference evidence="2" key="2">
    <citation type="submission" date="2016-06" db="EMBL/GenBank/DDBJ databases">
        <title>The genome of a short-lived fish provides insights into sex chromosome evolution and the genetic control of aging.</title>
        <authorList>
            <person name="Reichwald K."/>
            <person name="Felder M."/>
            <person name="Petzold A."/>
            <person name="Koch P."/>
            <person name="Groth M."/>
            <person name="Platzer M."/>
        </authorList>
    </citation>
    <scope>NUCLEOTIDE SEQUENCE</scope>
    <source>
        <tissue evidence="2">Brain</tissue>
    </source>
</reference>
<evidence type="ECO:0000256" key="1">
    <source>
        <dbReference type="SAM" id="SignalP"/>
    </source>
</evidence>
<feature type="non-terminal residue" evidence="2">
    <location>
        <position position="51"/>
    </location>
</feature>
<keyword evidence="1" id="KW-0732">Signal</keyword>
<proteinExistence type="predicted"/>
<sequence length="51" mass="5459">GGVTGCFGVFCLLLHSLQPFPGLESDNKAEQNNTTIFLLSCVSVEHTGYLT</sequence>
<gene>
    <name evidence="2" type="primary">Nfu_g_1_025166</name>
</gene>
<feature type="signal peptide" evidence="1">
    <location>
        <begin position="1"/>
        <end position="25"/>
    </location>
</feature>
<evidence type="ECO:0000313" key="2">
    <source>
        <dbReference type="EMBL" id="SBQ75285.1"/>
    </source>
</evidence>
<dbReference type="EMBL" id="HAEC01007147">
    <property type="protein sequence ID" value="SBQ75285.1"/>
    <property type="molecule type" value="Transcribed_RNA"/>
</dbReference>
<feature type="chain" id="PRO_5008370895" evidence="1">
    <location>
        <begin position="26"/>
        <end position="51"/>
    </location>
</feature>
<accession>A0A1A8GXN4</accession>
<organism evidence="2">
    <name type="scientific">Nothobranchius korthausae</name>
    <dbReference type="NCBI Taxonomy" id="1143690"/>
    <lineage>
        <taxon>Eukaryota</taxon>
        <taxon>Metazoa</taxon>
        <taxon>Chordata</taxon>
        <taxon>Craniata</taxon>
        <taxon>Vertebrata</taxon>
        <taxon>Euteleostomi</taxon>
        <taxon>Actinopterygii</taxon>
        <taxon>Neopterygii</taxon>
        <taxon>Teleostei</taxon>
        <taxon>Neoteleostei</taxon>
        <taxon>Acanthomorphata</taxon>
        <taxon>Ovalentaria</taxon>
        <taxon>Atherinomorphae</taxon>
        <taxon>Cyprinodontiformes</taxon>
        <taxon>Nothobranchiidae</taxon>
        <taxon>Nothobranchius</taxon>
    </lineage>
</organism>
<reference evidence="2" key="1">
    <citation type="submission" date="2016-05" db="EMBL/GenBank/DDBJ databases">
        <authorList>
            <person name="Lavstsen T."/>
            <person name="Jespersen J.S."/>
        </authorList>
    </citation>
    <scope>NUCLEOTIDE SEQUENCE</scope>
    <source>
        <tissue evidence="2">Brain</tissue>
    </source>
</reference>
<feature type="non-terminal residue" evidence="2">
    <location>
        <position position="1"/>
    </location>
</feature>
<protein>
    <submittedName>
        <fullName evidence="2">Uncharacterized protein</fullName>
    </submittedName>
</protein>
<dbReference type="AlphaFoldDB" id="A0A1A8GXN4"/>
<name>A0A1A8GXN4_9TELE</name>